<dbReference type="Pfam" id="PF19864">
    <property type="entry name" value="Radical_SAM_N2"/>
    <property type="match status" value="1"/>
</dbReference>
<feature type="domain" description="Radical SAM core" evidence="1">
    <location>
        <begin position="255"/>
        <end position="494"/>
    </location>
</feature>
<dbReference type="AlphaFoldDB" id="A0A931AST2"/>
<dbReference type="InterPro" id="IPR007197">
    <property type="entry name" value="rSAM"/>
</dbReference>
<dbReference type="RefSeq" id="WP_270452705.1">
    <property type="nucleotide sequence ID" value="NZ_JADPIE010000001.1"/>
</dbReference>
<evidence type="ECO:0000313" key="3">
    <source>
        <dbReference type="Proteomes" id="UP000621436"/>
    </source>
</evidence>
<gene>
    <name evidence="2" type="ORF">I0Q91_02650</name>
</gene>
<comment type="caution">
    <text evidence="2">The sequence shown here is derived from an EMBL/GenBank/DDBJ whole genome shotgun (WGS) entry which is preliminary data.</text>
</comment>
<dbReference type="Gene3D" id="3.80.30.20">
    <property type="entry name" value="tm_1862 like domain"/>
    <property type="match status" value="1"/>
</dbReference>
<protein>
    <submittedName>
        <fullName evidence="2">TIGR03960 family B12-binding radical SAM protein</fullName>
    </submittedName>
</protein>
<dbReference type="PANTHER" id="PTHR42731">
    <property type="entry name" value="SLL1084 PROTEIN"/>
    <property type="match status" value="1"/>
</dbReference>
<reference evidence="2" key="1">
    <citation type="submission" date="2020-11" db="EMBL/GenBank/DDBJ databases">
        <title>Halonatronomonas betainensis gen. nov., sp. nov. a novel haloalkaliphilic representative of the family Halanaerobiacae capable of betaine degradation.</title>
        <authorList>
            <person name="Boltyanskaya Y."/>
            <person name="Kevbrin V."/>
            <person name="Detkova E."/>
            <person name="Grouzdev D.S."/>
            <person name="Koziaeva V."/>
            <person name="Zhilina T."/>
        </authorList>
    </citation>
    <scope>NUCLEOTIDE SEQUENCE</scope>
    <source>
        <strain evidence="2">Z-7014</strain>
    </source>
</reference>
<dbReference type="SFLD" id="SFLDG01082">
    <property type="entry name" value="B12-binding_domain_containing"/>
    <property type="match status" value="1"/>
</dbReference>
<dbReference type="PROSITE" id="PS51918">
    <property type="entry name" value="RADICAL_SAM"/>
    <property type="match status" value="1"/>
</dbReference>
<dbReference type="Proteomes" id="UP000621436">
    <property type="component" value="Unassembled WGS sequence"/>
</dbReference>
<dbReference type="SMART" id="SM00729">
    <property type="entry name" value="Elp3"/>
    <property type="match status" value="1"/>
</dbReference>
<proteinExistence type="predicted"/>
<dbReference type="GO" id="GO:0003824">
    <property type="term" value="F:catalytic activity"/>
    <property type="evidence" value="ECO:0007669"/>
    <property type="project" value="InterPro"/>
</dbReference>
<dbReference type="GO" id="GO:0051536">
    <property type="term" value="F:iron-sulfur cluster binding"/>
    <property type="evidence" value="ECO:0007669"/>
    <property type="project" value="InterPro"/>
</dbReference>
<dbReference type="InterPro" id="IPR006638">
    <property type="entry name" value="Elp3/MiaA/NifB-like_rSAM"/>
</dbReference>
<dbReference type="SUPFAM" id="SSF102114">
    <property type="entry name" value="Radical SAM enzymes"/>
    <property type="match status" value="1"/>
</dbReference>
<keyword evidence="3" id="KW-1185">Reference proteome</keyword>
<dbReference type="NCBIfam" id="TIGR03960">
    <property type="entry name" value="rSAM_fuse_unch"/>
    <property type="match status" value="1"/>
</dbReference>
<evidence type="ECO:0000259" key="1">
    <source>
        <dbReference type="PROSITE" id="PS51918"/>
    </source>
</evidence>
<dbReference type="SFLD" id="SFLDS00029">
    <property type="entry name" value="Radical_SAM"/>
    <property type="match status" value="1"/>
</dbReference>
<accession>A0A931AST2</accession>
<dbReference type="Pfam" id="PF04055">
    <property type="entry name" value="Radical_SAM"/>
    <property type="match status" value="1"/>
</dbReference>
<dbReference type="InterPro" id="IPR023404">
    <property type="entry name" value="rSAM_horseshoe"/>
</dbReference>
<organism evidence="2 3">
    <name type="scientific">Halonatronomonas betaini</name>
    <dbReference type="NCBI Taxonomy" id="2778430"/>
    <lineage>
        <taxon>Bacteria</taxon>
        <taxon>Bacillati</taxon>
        <taxon>Bacillota</taxon>
        <taxon>Clostridia</taxon>
        <taxon>Halanaerobiales</taxon>
        <taxon>Halarsenatibacteraceae</taxon>
        <taxon>Halonatronomonas</taxon>
    </lineage>
</organism>
<evidence type="ECO:0000313" key="2">
    <source>
        <dbReference type="EMBL" id="MBF8435969.1"/>
    </source>
</evidence>
<dbReference type="InterPro" id="IPR023862">
    <property type="entry name" value="CHP03960_rSAM"/>
</dbReference>
<sequence length="626" mass="72813">MAEVFSQIDDYLIEVDSPERYIGQEWNQIVKDWDSTDFKICVGFPDTYEIGMSHLGLKIIYHMLNEENEFLCERVFAPWTDMEDLLKEKDIGLFSLENKRELMDFDLLGFTLQYEMSYTTILNMLDLGKIPVYSSERGKEDPFVMAGGSTVFNPEPITPFIDFFYIGEAEENLLNVVKSLKKWQEQNLNRDDILFKLAQLSGVYVPSLYETQFDGQEFSGIRPLKDSIKPEIKRQRVNNLNNAYCPTDYIVPYMEIVHNRAVIEVSRGCQRGCRFCAAGMTYRPTRERSVEKIIELADKTLASTGYDELALASLSTVDHTKIKELLDQLTERYNSSNISISLPSLRVDEFSVEMAKNVQEIRRSGLTFAPEAGTDKLRERINKGIKEEDLYKSVKAAFSYGWHRIKLYFMLGLPGETEEDLLGIANMAKNVLDIGQEIRRNTDRRMKKVEVQVNVTTFIPKPFTPFQWVKMASMEEIRDKINFLQKNLRKKGINFDWNDPEVSRLEGLVARGDRRMSEVIYHVWQQGSRLEGWNEHIYPERWFEALDKYNIEIESIIGEKSPDQPLPWDHLIAGVNKEFLKEEYRKSFLSEETPDCRWNYCSDCGVCYKPYSELCLESNQVIDNVN</sequence>
<dbReference type="CDD" id="cd01335">
    <property type="entry name" value="Radical_SAM"/>
    <property type="match status" value="1"/>
</dbReference>
<name>A0A931AST2_9FIRM</name>
<dbReference type="PANTHER" id="PTHR42731:SF1">
    <property type="entry name" value="RADICAL SAM DOMAIN PROTEIN"/>
    <property type="match status" value="1"/>
</dbReference>
<dbReference type="EMBL" id="JADPIE010000001">
    <property type="protein sequence ID" value="MBF8435969.1"/>
    <property type="molecule type" value="Genomic_DNA"/>
</dbReference>
<dbReference type="InterPro" id="IPR045784">
    <property type="entry name" value="Radical_SAM_N2"/>
</dbReference>
<dbReference type="InterPro" id="IPR058240">
    <property type="entry name" value="rSAM_sf"/>
</dbReference>